<evidence type="ECO:0000313" key="10">
    <source>
        <dbReference type="RefSeq" id="XP_012936726.2"/>
    </source>
</evidence>
<evidence type="ECO:0000256" key="6">
    <source>
        <dbReference type="PROSITE-ProRule" id="PRU00782"/>
    </source>
</evidence>
<reference evidence="10" key="1">
    <citation type="submission" date="2025-08" db="UniProtKB">
        <authorList>
            <consortium name="RefSeq"/>
        </authorList>
    </citation>
    <scope>IDENTIFICATION</scope>
</reference>
<dbReference type="PANTHER" id="PTHR13140">
    <property type="entry name" value="MYOSIN"/>
    <property type="match status" value="1"/>
</dbReference>
<dbReference type="CDD" id="cd00124">
    <property type="entry name" value="MYSc"/>
    <property type="match status" value="1"/>
</dbReference>
<feature type="compositionally biased region" description="Basic and acidic residues" evidence="7">
    <location>
        <begin position="245"/>
        <end position="258"/>
    </location>
</feature>
<comment type="similarity">
    <text evidence="6">Belongs to the TRAFAC class myosin-kinesin ATPase superfamily. Myosin family.</text>
</comment>
<feature type="region of interest" description="Disordered" evidence="7">
    <location>
        <begin position="31"/>
        <end position="341"/>
    </location>
</feature>
<keyword evidence="1 6" id="KW-0547">Nucleotide-binding</keyword>
<evidence type="ECO:0000256" key="5">
    <source>
        <dbReference type="ARBA" id="ARBA00023203"/>
    </source>
</evidence>
<feature type="compositionally biased region" description="Basic and acidic residues" evidence="7">
    <location>
        <begin position="190"/>
        <end position="231"/>
    </location>
</feature>
<evidence type="ECO:0000256" key="2">
    <source>
        <dbReference type="ARBA" id="ARBA00022840"/>
    </source>
</evidence>
<evidence type="ECO:0000256" key="1">
    <source>
        <dbReference type="ARBA" id="ARBA00022741"/>
    </source>
</evidence>
<evidence type="ECO:0000256" key="4">
    <source>
        <dbReference type="ARBA" id="ARBA00023175"/>
    </source>
</evidence>
<feature type="compositionally biased region" description="Basic and acidic residues" evidence="7">
    <location>
        <begin position="83"/>
        <end position="92"/>
    </location>
</feature>
<protein>
    <submittedName>
        <fullName evidence="10">Neurofilament medium polypeptide</fullName>
    </submittedName>
</protein>
<feature type="domain" description="Myosin motor" evidence="8">
    <location>
        <begin position="342"/>
        <end position="569"/>
    </location>
</feature>
<proteinExistence type="inferred from homology"/>
<dbReference type="Gene3D" id="3.40.850.10">
    <property type="entry name" value="Kinesin motor domain"/>
    <property type="match status" value="1"/>
</dbReference>
<dbReference type="Proteomes" id="UP000694888">
    <property type="component" value="Unplaced"/>
</dbReference>
<dbReference type="SUPFAM" id="SSF52540">
    <property type="entry name" value="P-loop containing nucleoside triphosphate hydrolases"/>
    <property type="match status" value="1"/>
</dbReference>
<gene>
    <name evidence="10" type="primary">LOC106011467</name>
</gene>
<dbReference type="InterPro" id="IPR001609">
    <property type="entry name" value="Myosin_head_motor_dom-like"/>
</dbReference>
<dbReference type="Pfam" id="PF00063">
    <property type="entry name" value="Myosin_head"/>
    <property type="match status" value="1"/>
</dbReference>
<dbReference type="InterPro" id="IPR027417">
    <property type="entry name" value="P-loop_NTPase"/>
</dbReference>
<feature type="binding site" evidence="6">
    <location>
        <begin position="434"/>
        <end position="441"/>
    </location>
    <ligand>
        <name>ATP</name>
        <dbReference type="ChEBI" id="CHEBI:30616"/>
    </ligand>
</feature>
<comment type="caution">
    <text evidence="6">Lacks conserved residue(s) required for the propagation of feature annotation.</text>
</comment>
<organism evidence="9 10">
    <name type="scientific">Aplysia californica</name>
    <name type="common">California sea hare</name>
    <dbReference type="NCBI Taxonomy" id="6500"/>
    <lineage>
        <taxon>Eukaryota</taxon>
        <taxon>Metazoa</taxon>
        <taxon>Spiralia</taxon>
        <taxon>Lophotrochozoa</taxon>
        <taxon>Mollusca</taxon>
        <taxon>Gastropoda</taxon>
        <taxon>Heterobranchia</taxon>
        <taxon>Euthyneura</taxon>
        <taxon>Tectipleura</taxon>
        <taxon>Aplysiida</taxon>
        <taxon>Aplysioidea</taxon>
        <taxon>Aplysiidae</taxon>
        <taxon>Aplysia</taxon>
    </lineage>
</organism>
<dbReference type="PANTHER" id="PTHR13140:SF706">
    <property type="entry name" value="DILUTE CLASS UNCONVENTIONAL MYOSIN, ISOFORM C"/>
    <property type="match status" value="1"/>
</dbReference>
<accession>A0ABM0ZXU7</accession>
<name>A0ABM0ZXU7_APLCA</name>
<keyword evidence="3 6" id="KW-0518">Myosin</keyword>
<feature type="compositionally biased region" description="Polar residues" evidence="7">
    <location>
        <begin position="173"/>
        <end position="185"/>
    </location>
</feature>
<evidence type="ECO:0000313" key="9">
    <source>
        <dbReference type="Proteomes" id="UP000694888"/>
    </source>
</evidence>
<feature type="compositionally biased region" description="Basic and acidic residues" evidence="7">
    <location>
        <begin position="122"/>
        <end position="131"/>
    </location>
</feature>
<dbReference type="RefSeq" id="XP_012936726.2">
    <property type="nucleotide sequence ID" value="XM_013081272.2"/>
</dbReference>
<sequence>MAENFVFSTSLQKRDNLMWIPMNVANGMNRSLENLGGEGSAATSFSSNSGGNNNDDDNDDDIDESIQGAVEEQVRRGSLYSERPGHAGRASEGEQLSQNPGEGGGGATPHSEEENEEEEEEKGGREKKEDQGGGGGGGEEEGERGEGGDTAPEEDTVGSGDTEEFRNSDQDSEQGTETSENSGSDAKSGLTEHSEGRKMDEPPADYSRRGDPLPDYGVSERPKSSLKDNAAKDGALGDPLPDYGESAKPKSSLKDNAAKDGALGDPLPDYGESAKPKSSLKDTAAKDGGRPPRGGVAVMPGMSTQPDPRAAAGQRGRHPRREAVQGSRMDTGHSSHEPVAPVDMSDLSKLTNLTENTITDCLEARFKKDIIYTRCGDILISVNPYKPLGIYTKKEYREYHPGHVSDTPHLFAVSAKAYTNLRETSVNQVILVSGESGAGKTEATKYMVRHLMAVGGSELDNLEEKVIQVNPLLEAFGNARTKLNNNSSRFAKFLRIDFSNTSGKITSARIKDYILEKSRVVQHGSQERTFHSFYALLAGASDQLLEQLYLDRSYVYTCVCECACACVCV</sequence>
<feature type="compositionally biased region" description="Acidic residues" evidence="7">
    <location>
        <begin position="54"/>
        <end position="64"/>
    </location>
</feature>
<keyword evidence="4 6" id="KW-0505">Motor protein</keyword>
<dbReference type="PROSITE" id="PS51456">
    <property type="entry name" value="MYOSIN_MOTOR"/>
    <property type="match status" value="1"/>
</dbReference>
<dbReference type="InterPro" id="IPR036961">
    <property type="entry name" value="Kinesin_motor_dom_sf"/>
</dbReference>
<feature type="compositionally biased region" description="Basic and acidic residues" evidence="7">
    <location>
        <begin position="272"/>
        <end position="290"/>
    </location>
</feature>
<evidence type="ECO:0000256" key="3">
    <source>
        <dbReference type="ARBA" id="ARBA00023123"/>
    </source>
</evidence>
<evidence type="ECO:0000259" key="8">
    <source>
        <dbReference type="PROSITE" id="PS51456"/>
    </source>
</evidence>
<keyword evidence="2 6" id="KW-0067">ATP-binding</keyword>
<dbReference type="PRINTS" id="PR00193">
    <property type="entry name" value="MYOSINHEAVY"/>
</dbReference>
<evidence type="ECO:0000256" key="7">
    <source>
        <dbReference type="SAM" id="MobiDB-lite"/>
    </source>
</evidence>
<dbReference type="GeneID" id="106011467"/>
<keyword evidence="5 6" id="KW-0009">Actin-binding</keyword>
<keyword evidence="9" id="KW-1185">Reference proteome</keyword>
<dbReference type="SMART" id="SM00242">
    <property type="entry name" value="MYSc"/>
    <property type="match status" value="1"/>
</dbReference>